<evidence type="ECO:0000313" key="3">
    <source>
        <dbReference type="Proteomes" id="UP000077143"/>
    </source>
</evidence>
<dbReference type="SUPFAM" id="SSF46785">
    <property type="entry name" value="Winged helix' DNA-binding domain"/>
    <property type="match status" value="1"/>
</dbReference>
<reference evidence="2 3" key="1">
    <citation type="submission" date="2016-05" db="EMBL/GenBank/DDBJ databases">
        <title>Complete genome sequence of a phthalic acid esters degrading Mycobacterium sp. YC-RL4.</title>
        <authorList>
            <person name="Ren L."/>
            <person name="Fan S."/>
            <person name="Ruth N."/>
            <person name="Jia Y."/>
            <person name="Wang J."/>
            <person name="Qiao C."/>
        </authorList>
    </citation>
    <scope>NUCLEOTIDE SEQUENCE [LARGE SCALE GENOMIC DNA]</scope>
    <source>
        <strain evidence="2 3">YC-RL4</strain>
    </source>
</reference>
<dbReference type="STRING" id="1682113.A7U43_00905"/>
<accession>A0A172UFY9</accession>
<feature type="region of interest" description="Disordered" evidence="1">
    <location>
        <begin position="60"/>
        <end position="87"/>
    </location>
</feature>
<gene>
    <name evidence="2" type="ORF">A7U43_00905</name>
</gene>
<dbReference type="OrthoDB" id="4627911at2"/>
<dbReference type="AlphaFoldDB" id="A0A172UFY9"/>
<dbReference type="KEGG" id="madi:A7U43_00905"/>
<keyword evidence="3" id="KW-1185">Reference proteome</keyword>
<dbReference type="Gene3D" id="1.10.10.10">
    <property type="entry name" value="Winged helix-like DNA-binding domain superfamily/Winged helix DNA-binding domain"/>
    <property type="match status" value="1"/>
</dbReference>
<dbReference type="InterPro" id="IPR036388">
    <property type="entry name" value="WH-like_DNA-bd_sf"/>
</dbReference>
<evidence type="ECO:0000256" key="1">
    <source>
        <dbReference type="SAM" id="MobiDB-lite"/>
    </source>
</evidence>
<dbReference type="Proteomes" id="UP000077143">
    <property type="component" value="Chromosome"/>
</dbReference>
<proteinExistence type="predicted"/>
<evidence type="ECO:0008006" key="4">
    <source>
        <dbReference type="Google" id="ProtNLM"/>
    </source>
</evidence>
<name>A0A172UFY9_9MYCO</name>
<evidence type="ECO:0000313" key="2">
    <source>
        <dbReference type="EMBL" id="ANE78082.1"/>
    </source>
</evidence>
<organism evidence="2 3">
    <name type="scientific">Mycobacterium adipatum</name>
    <dbReference type="NCBI Taxonomy" id="1682113"/>
    <lineage>
        <taxon>Bacteria</taxon>
        <taxon>Bacillati</taxon>
        <taxon>Actinomycetota</taxon>
        <taxon>Actinomycetes</taxon>
        <taxon>Mycobacteriales</taxon>
        <taxon>Mycobacteriaceae</taxon>
        <taxon>Mycobacterium</taxon>
    </lineage>
</organism>
<dbReference type="InterPro" id="IPR036390">
    <property type="entry name" value="WH_DNA-bd_sf"/>
</dbReference>
<dbReference type="RefSeq" id="WP_067990034.1">
    <property type="nucleotide sequence ID" value="NZ_CP015596.1"/>
</dbReference>
<sequence>MVSLGGGEQLRAQLLAILQDADRPLTTSELRDHLHAHCASQVVIETVYRNLTVLQRRDEVERRPGAGRDACWGPTEATQRSARNRPA</sequence>
<dbReference type="EMBL" id="CP015596">
    <property type="protein sequence ID" value="ANE78082.1"/>
    <property type="molecule type" value="Genomic_DNA"/>
</dbReference>
<protein>
    <recommendedName>
        <fullName evidence="4">Fur family transcriptional regulator</fullName>
    </recommendedName>
</protein>